<accession>A0A316GYG8</accession>
<proteinExistence type="predicted"/>
<dbReference type="AlphaFoldDB" id="A0A316GYG8"/>
<protein>
    <submittedName>
        <fullName evidence="1">Uncharacterized protein</fullName>
    </submittedName>
</protein>
<evidence type="ECO:0000313" key="2">
    <source>
        <dbReference type="Proteomes" id="UP000245678"/>
    </source>
</evidence>
<comment type="caution">
    <text evidence="1">The sequence shown here is derived from an EMBL/GenBank/DDBJ whole genome shotgun (WGS) entry which is preliminary data.</text>
</comment>
<dbReference type="EMBL" id="QGHA01000015">
    <property type="protein sequence ID" value="PWK69963.1"/>
    <property type="molecule type" value="Genomic_DNA"/>
</dbReference>
<name>A0A316GYG8_9SPHI</name>
<gene>
    <name evidence="1" type="ORF">LX99_04616</name>
</gene>
<keyword evidence="2" id="KW-1185">Reference proteome</keyword>
<organism evidence="1 2">
    <name type="scientific">Mucilaginibacter oryzae</name>
    <dbReference type="NCBI Taxonomy" id="468058"/>
    <lineage>
        <taxon>Bacteria</taxon>
        <taxon>Pseudomonadati</taxon>
        <taxon>Bacteroidota</taxon>
        <taxon>Sphingobacteriia</taxon>
        <taxon>Sphingobacteriales</taxon>
        <taxon>Sphingobacteriaceae</taxon>
        <taxon>Mucilaginibacter</taxon>
    </lineage>
</organism>
<evidence type="ECO:0000313" key="1">
    <source>
        <dbReference type="EMBL" id="PWK69963.1"/>
    </source>
</evidence>
<sequence>MKKIILIICLALAGIVKTEAQTRVIVRRPVRRVVVAPARTVIVRPVRRVVVARPVVVARRRVIVVHH</sequence>
<dbReference type="RefSeq" id="WP_146203199.1">
    <property type="nucleotide sequence ID" value="NZ_QGHA01000015.1"/>
</dbReference>
<dbReference type="Proteomes" id="UP000245678">
    <property type="component" value="Unassembled WGS sequence"/>
</dbReference>
<reference evidence="1 2" key="1">
    <citation type="submission" date="2018-05" db="EMBL/GenBank/DDBJ databases">
        <title>Genomic Encyclopedia of Archaeal and Bacterial Type Strains, Phase II (KMG-II): from individual species to whole genera.</title>
        <authorList>
            <person name="Goeker M."/>
        </authorList>
    </citation>
    <scope>NUCLEOTIDE SEQUENCE [LARGE SCALE GENOMIC DNA]</scope>
    <source>
        <strain evidence="1 2">DSM 19975</strain>
    </source>
</reference>